<evidence type="ECO:0000256" key="1">
    <source>
        <dbReference type="SAM" id="SignalP"/>
    </source>
</evidence>
<organism evidence="2 3">
    <name type="scientific">Zestomonas insulae</name>
    <dbReference type="NCBI Taxonomy" id="2809017"/>
    <lineage>
        <taxon>Bacteria</taxon>
        <taxon>Pseudomonadati</taxon>
        <taxon>Pseudomonadota</taxon>
        <taxon>Gammaproteobacteria</taxon>
        <taxon>Pseudomonadales</taxon>
        <taxon>Pseudomonadaceae</taxon>
        <taxon>Zestomonas</taxon>
    </lineage>
</organism>
<reference evidence="2 3" key="1">
    <citation type="submission" date="2021-02" db="EMBL/GenBank/DDBJ databases">
        <authorList>
            <person name="Lee D.-H."/>
        </authorList>
    </citation>
    <scope>NUCLEOTIDE SEQUENCE [LARGE SCALE GENOMIC DNA]</scope>
    <source>
        <strain evidence="2 3">UL073</strain>
    </source>
</reference>
<accession>A0ABS2IKI5</accession>
<sequence length="192" mass="21355">MNKLFIGLLAAALLNLTGCISYSQHQLAEVQQWPPGEPPAQKRSAYLKVESQYLLNGNPQAGGFNSSNLEKLLMSNYQSSERFARVTTAQETSDLYVDVTVRNHERGSMPLAFISGFTLMVIPATADNELTMETVFRDGSGKELGRIEKKETITTWMQLVLIFALPFNQSPDGVLNQLTQSTLEEAARRQLI</sequence>
<gene>
    <name evidence="2" type="ORF">JQX08_17335</name>
</gene>
<evidence type="ECO:0008006" key="4">
    <source>
        <dbReference type="Google" id="ProtNLM"/>
    </source>
</evidence>
<name>A0ABS2IKI5_9GAMM</name>
<evidence type="ECO:0000313" key="2">
    <source>
        <dbReference type="EMBL" id="MBM7062480.1"/>
    </source>
</evidence>
<keyword evidence="3" id="KW-1185">Reference proteome</keyword>
<feature type="chain" id="PRO_5046620791" description="Lipoprotein" evidence="1">
    <location>
        <begin position="24"/>
        <end position="192"/>
    </location>
</feature>
<protein>
    <recommendedName>
        <fullName evidence="4">Lipoprotein</fullName>
    </recommendedName>
</protein>
<dbReference type="Proteomes" id="UP000717995">
    <property type="component" value="Unassembled WGS sequence"/>
</dbReference>
<keyword evidence="1" id="KW-0732">Signal</keyword>
<comment type="caution">
    <text evidence="2">The sequence shown here is derived from an EMBL/GenBank/DDBJ whole genome shotgun (WGS) entry which is preliminary data.</text>
</comment>
<dbReference type="RefSeq" id="WP_205349664.1">
    <property type="nucleotide sequence ID" value="NZ_JAFEUP010000005.1"/>
</dbReference>
<proteinExistence type="predicted"/>
<evidence type="ECO:0000313" key="3">
    <source>
        <dbReference type="Proteomes" id="UP000717995"/>
    </source>
</evidence>
<dbReference type="EMBL" id="JAFEUP010000005">
    <property type="protein sequence ID" value="MBM7062480.1"/>
    <property type="molecule type" value="Genomic_DNA"/>
</dbReference>
<feature type="signal peptide" evidence="1">
    <location>
        <begin position="1"/>
        <end position="23"/>
    </location>
</feature>